<dbReference type="InterPro" id="IPR013740">
    <property type="entry name" value="Redoxin"/>
</dbReference>
<organism evidence="7 8">
    <name type="scientific">Mesosutterella multiformis</name>
    <dbReference type="NCBI Taxonomy" id="2259133"/>
    <lineage>
        <taxon>Bacteria</taxon>
        <taxon>Pseudomonadati</taxon>
        <taxon>Pseudomonadota</taxon>
        <taxon>Betaproteobacteria</taxon>
        <taxon>Burkholderiales</taxon>
        <taxon>Sutterellaceae</taxon>
        <taxon>Mesosutterella</taxon>
    </lineage>
</organism>
<evidence type="ECO:0000256" key="2">
    <source>
        <dbReference type="ARBA" id="ARBA00007758"/>
    </source>
</evidence>
<dbReference type="PANTHER" id="PTHR42852">
    <property type="entry name" value="THIOL:DISULFIDE INTERCHANGE PROTEIN DSBE"/>
    <property type="match status" value="1"/>
</dbReference>
<keyword evidence="5" id="KW-0676">Redox-active center</keyword>
<evidence type="ECO:0000256" key="1">
    <source>
        <dbReference type="ARBA" id="ARBA00004196"/>
    </source>
</evidence>
<dbReference type="AlphaFoldDB" id="A0A388SEC7"/>
<evidence type="ECO:0000256" key="4">
    <source>
        <dbReference type="ARBA" id="ARBA00023157"/>
    </source>
</evidence>
<dbReference type="InterPro" id="IPR013766">
    <property type="entry name" value="Thioredoxin_domain"/>
</dbReference>
<dbReference type="GO" id="GO:0030288">
    <property type="term" value="C:outer membrane-bounded periplasmic space"/>
    <property type="evidence" value="ECO:0007669"/>
    <property type="project" value="InterPro"/>
</dbReference>
<evidence type="ECO:0000259" key="6">
    <source>
        <dbReference type="PROSITE" id="PS51352"/>
    </source>
</evidence>
<dbReference type="GO" id="GO:0015036">
    <property type="term" value="F:disulfide oxidoreductase activity"/>
    <property type="evidence" value="ECO:0007669"/>
    <property type="project" value="InterPro"/>
</dbReference>
<dbReference type="InterPro" id="IPR004799">
    <property type="entry name" value="Periplasmic_diS_OxRdtase_DsbE"/>
</dbReference>
<dbReference type="GO" id="GO:0017004">
    <property type="term" value="P:cytochrome complex assembly"/>
    <property type="evidence" value="ECO:0007669"/>
    <property type="project" value="UniProtKB-KW"/>
</dbReference>
<keyword evidence="3" id="KW-0201">Cytochrome c-type biogenesis</keyword>
<protein>
    <submittedName>
        <fullName evidence="7">Cytochrome c biogenesis protein</fullName>
    </submittedName>
</protein>
<accession>A0A388SEC7</accession>
<dbReference type="NCBIfam" id="TIGR00385">
    <property type="entry name" value="dsbE"/>
    <property type="match status" value="1"/>
</dbReference>
<name>A0A388SEC7_9BURK</name>
<dbReference type="Pfam" id="PF08534">
    <property type="entry name" value="Redoxin"/>
    <property type="match status" value="1"/>
</dbReference>
<dbReference type="PROSITE" id="PS00194">
    <property type="entry name" value="THIOREDOXIN_1"/>
    <property type="match status" value="1"/>
</dbReference>
<comment type="similarity">
    <text evidence="2">Belongs to the thioredoxin family. DsbE subfamily.</text>
</comment>
<evidence type="ECO:0000313" key="7">
    <source>
        <dbReference type="EMBL" id="GBO93780.1"/>
    </source>
</evidence>
<evidence type="ECO:0000256" key="5">
    <source>
        <dbReference type="ARBA" id="ARBA00023284"/>
    </source>
</evidence>
<dbReference type="CDD" id="cd03010">
    <property type="entry name" value="TlpA_like_DsbE"/>
    <property type="match status" value="1"/>
</dbReference>
<dbReference type="InterPro" id="IPR017937">
    <property type="entry name" value="Thioredoxin_CS"/>
</dbReference>
<proteinExistence type="inferred from homology"/>
<keyword evidence="4" id="KW-1015">Disulfide bond</keyword>
<evidence type="ECO:0000256" key="3">
    <source>
        <dbReference type="ARBA" id="ARBA00022748"/>
    </source>
</evidence>
<dbReference type="OrthoDB" id="9811352at2"/>
<gene>
    <name evidence="7" type="primary">dsbE</name>
    <name evidence="7" type="ORF">MESMUL_11340</name>
</gene>
<evidence type="ECO:0000313" key="8">
    <source>
        <dbReference type="Proteomes" id="UP000266091"/>
    </source>
</evidence>
<dbReference type="SUPFAM" id="SSF52833">
    <property type="entry name" value="Thioredoxin-like"/>
    <property type="match status" value="1"/>
</dbReference>
<dbReference type="PROSITE" id="PS51352">
    <property type="entry name" value="THIOREDOXIN_2"/>
    <property type="match status" value="1"/>
</dbReference>
<dbReference type="InterPro" id="IPR050553">
    <property type="entry name" value="Thioredoxin_ResA/DsbE_sf"/>
</dbReference>
<comment type="caution">
    <text evidence="7">The sequence shown here is derived from an EMBL/GenBank/DDBJ whole genome shotgun (WGS) entry which is preliminary data.</text>
</comment>
<sequence>MKKLKYLLPLALFIVLAGFLVKGLYLDPHEVPSPLIGKPAPAFQLQDLNHLDRTVSSDELKGKVWLLNVWASWCESCREEHPYIMQLVRSGELKNTVVGLQYKDKVAPGLAFLTQYGNPYTLVLRDPEGQTGINFGVYGVPETFIIDKKGIIRHKVIGPMMQKEWTNDVKPLLAKLEAE</sequence>
<dbReference type="InterPro" id="IPR036249">
    <property type="entry name" value="Thioredoxin-like_sf"/>
</dbReference>
<keyword evidence="8" id="KW-1185">Reference proteome</keyword>
<dbReference type="RefSeq" id="WP_116270088.1">
    <property type="nucleotide sequence ID" value="NZ_BGZJ01000001.1"/>
</dbReference>
<comment type="subcellular location">
    <subcellularLocation>
        <location evidence="1">Cell envelope</location>
    </subcellularLocation>
</comment>
<dbReference type="EMBL" id="BGZJ01000001">
    <property type="protein sequence ID" value="GBO93780.1"/>
    <property type="molecule type" value="Genomic_DNA"/>
</dbReference>
<accession>A0A401LH07</accession>
<dbReference type="PANTHER" id="PTHR42852:SF6">
    <property type="entry name" value="THIOL:DISULFIDE INTERCHANGE PROTEIN DSBE"/>
    <property type="match status" value="1"/>
</dbReference>
<dbReference type="Gene3D" id="3.40.30.10">
    <property type="entry name" value="Glutaredoxin"/>
    <property type="match status" value="1"/>
</dbReference>
<dbReference type="Proteomes" id="UP000266091">
    <property type="component" value="Unassembled WGS sequence"/>
</dbReference>
<reference evidence="7 8" key="1">
    <citation type="journal article" date="2018" name="Int. J. Syst. Evol. Microbiol.">
        <title>Mesosutterella multiformis gen. nov., sp. nov., a member of the family Sutterellaceae and Sutterella megalosphaeroides sp. nov., isolated from human faeces.</title>
        <authorList>
            <person name="Sakamoto M."/>
            <person name="Ikeyama N."/>
            <person name="Kunihiro T."/>
            <person name="Iino T."/>
            <person name="Yuki M."/>
            <person name="Ohkuma M."/>
        </authorList>
    </citation>
    <scope>NUCLEOTIDE SEQUENCE [LARGE SCALE GENOMIC DNA]</scope>
    <source>
        <strain evidence="7 8">4NBBH2</strain>
    </source>
</reference>
<feature type="domain" description="Thioredoxin" evidence="6">
    <location>
        <begin position="34"/>
        <end position="174"/>
    </location>
</feature>